<evidence type="ECO:0000259" key="5">
    <source>
        <dbReference type="Pfam" id="PF02737"/>
    </source>
</evidence>
<evidence type="ECO:0000256" key="1">
    <source>
        <dbReference type="ARBA" id="ARBA00005086"/>
    </source>
</evidence>
<evidence type="ECO:0000256" key="2">
    <source>
        <dbReference type="ARBA" id="ARBA00009463"/>
    </source>
</evidence>
<feature type="domain" description="3-hydroxyacyl-CoA dehydrogenase C-terminal" evidence="4">
    <location>
        <begin position="187"/>
        <end position="284"/>
    </location>
</feature>
<dbReference type="InterPro" id="IPR013328">
    <property type="entry name" value="6PGD_dom2"/>
</dbReference>
<dbReference type="InterPro" id="IPR006108">
    <property type="entry name" value="3HC_DH_C"/>
</dbReference>
<gene>
    <name evidence="6" type="ORF">GCM10009801_60660</name>
</gene>
<dbReference type="PANTHER" id="PTHR48075:SF5">
    <property type="entry name" value="3-HYDROXYBUTYRYL-COA DEHYDROGENASE"/>
    <property type="match status" value="1"/>
</dbReference>
<accession>A0ABN2WIW2</accession>
<comment type="pathway">
    <text evidence="1">Lipid metabolism; butanoate metabolism.</text>
</comment>
<dbReference type="SUPFAM" id="SSF51735">
    <property type="entry name" value="NAD(P)-binding Rossmann-fold domains"/>
    <property type="match status" value="1"/>
</dbReference>
<evidence type="ECO:0000256" key="3">
    <source>
        <dbReference type="ARBA" id="ARBA00023002"/>
    </source>
</evidence>
<dbReference type="InterPro" id="IPR036291">
    <property type="entry name" value="NAD(P)-bd_dom_sf"/>
</dbReference>
<dbReference type="SUPFAM" id="SSF48179">
    <property type="entry name" value="6-phosphogluconate dehydrogenase C-terminal domain-like"/>
    <property type="match status" value="2"/>
</dbReference>
<comment type="similarity">
    <text evidence="2">Belongs to the 3-hydroxyacyl-CoA dehydrogenase family.</text>
</comment>
<reference evidence="6 7" key="1">
    <citation type="journal article" date="2019" name="Int. J. Syst. Evol. Microbiol.">
        <title>The Global Catalogue of Microorganisms (GCM) 10K type strain sequencing project: providing services to taxonomists for standard genome sequencing and annotation.</title>
        <authorList>
            <consortium name="The Broad Institute Genomics Platform"/>
            <consortium name="The Broad Institute Genome Sequencing Center for Infectious Disease"/>
            <person name="Wu L."/>
            <person name="Ma J."/>
        </authorList>
    </citation>
    <scope>NUCLEOTIDE SEQUENCE [LARGE SCALE GENOMIC DNA]</scope>
    <source>
        <strain evidence="6 7">JCM 15478</strain>
    </source>
</reference>
<keyword evidence="3" id="KW-0560">Oxidoreductase</keyword>
<dbReference type="Pfam" id="PF00725">
    <property type="entry name" value="3HCDH"/>
    <property type="match status" value="2"/>
</dbReference>
<dbReference type="RefSeq" id="WP_344532631.1">
    <property type="nucleotide sequence ID" value="NZ_BAAAPE010000015.1"/>
</dbReference>
<feature type="domain" description="3-hydroxyacyl-CoA dehydrogenase C-terminal" evidence="4">
    <location>
        <begin position="406"/>
        <end position="485"/>
    </location>
</feature>
<keyword evidence="7" id="KW-1185">Reference proteome</keyword>
<sequence>MRIRIVGAGTMGRGIAQWAVTAGHTAELADARTESVAEAVDFVRRMCERAVEKGRMAADEAKGALDRLVPLDSPYAPPAEDGAPELVIEAVLEELEVKAGVFTELERVLPPETVFATNTSSLPVTRIAAQLSDPGRLAGLHFFNPVPLMRIVEVVPGAETRADVPPMLAAFVEGCGHRAVTVADTPGFLVNHAGRGLVTEAFALLEESVAGPAELDRIARDVLGLRMGPFELMDLTGLDVTASVMETVWSGFRFSDRLRPSYLTANRVTAGLHGRKTGRGFYAYDGGGPGPRDVPEQDLAGGDAARPVAVAGEGPEADALRAALRRAERDGGLVLVPTWGTSVAEAVARYGLPAERTLGLDPLSLGTPRRVLAVTPATSADAVRDAAAVLSEGHAVTVVRDTAGSAAQRLLASIVAVATSIAERGIATPDDIDTAVTLGLGYPKGPLAWGDSLGAERMLALYESLLASTGDPRYRPTRWVRERALLGLPLRTPLAPLPG</sequence>
<dbReference type="InterPro" id="IPR008927">
    <property type="entry name" value="6-PGluconate_DH-like_C_sf"/>
</dbReference>
<protein>
    <submittedName>
        <fullName evidence="6">3-hydroxyacyl-CoA dehydrogenase</fullName>
    </submittedName>
</protein>
<evidence type="ECO:0000313" key="7">
    <source>
        <dbReference type="Proteomes" id="UP001500016"/>
    </source>
</evidence>
<proteinExistence type="inferred from homology"/>
<evidence type="ECO:0000259" key="4">
    <source>
        <dbReference type="Pfam" id="PF00725"/>
    </source>
</evidence>
<dbReference type="Proteomes" id="UP001500016">
    <property type="component" value="Unassembled WGS sequence"/>
</dbReference>
<feature type="domain" description="3-hydroxyacyl-CoA dehydrogenase NAD binding" evidence="5">
    <location>
        <begin position="3"/>
        <end position="184"/>
    </location>
</feature>
<organism evidence="6 7">
    <name type="scientific">Streptomyces albiaxialis</name>
    <dbReference type="NCBI Taxonomy" id="329523"/>
    <lineage>
        <taxon>Bacteria</taxon>
        <taxon>Bacillati</taxon>
        <taxon>Actinomycetota</taxon>
        <taxon>Actinomycetes</taxon>
        <taxon>Kitasatosporales</taxon>
        <taxon>Streptomycetaceae</taxon>
        <taxon>Streptomyces</taxon>
    </lineage>
</organism>
<evidence type="ECO:0000313" key="6">
    <source>
        <dbReference type="EMBL" id="GAA2093460.1"/>
    </source>
</evidence>
<comment type="caution">
    <text evidence="6">The sequence shown here is derived from an EMBL/GenBank/DDBJ whole genome shotgun (WGS) entry which is preliminary data.</text>
</comment>
<dbReference type="Pfam" id="PF02737">
    <property type="entry name" value="3HCDH_N"/>
    <property type="match status" value="1"/>
</dbReference>
<dbReference type="Gene3D" id="1.10.1040.10">
    <property type="entry name" value="N-(1-d-carboxylethyl)-l-norvaline Dehydrogenase, domain 2"/>
    <property type="match status" value="2"/>
</dbReference>
<dbReference type="PANTHER" id="PTHR48075">
    <property type="entry name" value="3-HYDROXYACYL-COA DEHYDROGENASE FAMILY PROTEIN"/>
    <property type="match status" value="1"/>
</dbReference>
<dbReference type="InterPro" id="IPR006176">
    <property type="entry name" value="3-OHacyl-CoA_DH_NAD-bd"/>
</dbReference>
<dbReference type="EMBL" id="BAAAPE010000015">
    <property type="protein sequence ID" value="GAA2093460.1"/>
    <property type="molecule type" value="Genomic_DNA"/>
</dbReference>
<name>A0ABN2WIW2_9ACTN</name>
<dbReference type="Gene3D" id="3.40.50.720">
    <property type="entry name" value="NAD(P)-binding Rossmann-like Domain"/>
    <property type="match status" value="1"/>
</dbReference>